<dbReference type="Pfam" id="PF08711">
    <property type="entry name" value="Med26"/>
    <property type="match status" value="1"/>
</dbReference>
<dbReference type="GO" id="GO:0003712">
    <property type="term" value="F:transcription coregulator activity"/>
    <property type="evidence" value="ECO:0007669"/>
    <property type="project" value="TreeGrafter"/>
</dbReference>
<evidence type="ECO:0000256" key="4">
    <source>
        <dbReference type="ARBA" id="ARBA00023015"/>
    </source>
</evidence>
<organism evidence="13 14">
    <name type="scientific">Hemibagrus guttatus</name>
    <dbReference type="NCBI Taxonomy" id="175788"/>
    <lineage>
        <taxon>Eukaryota</taxon>
        <taxon>Metazoa</taxon>
        <taxon>Chordata</taxon>
        <taxon>Craniata</taxon>
        <taxon>Vertebrata</taxon>
        <taxon>Euteleostomi</taxon>
        <taxon>Actinopterygii</taxon>
        <taxon>Neopterygii</taxon>
        <taxon>Teleostei</taxon>
        <taxon>Ostariophysi</taxon>
        <taxon>Siluriformes</taxon>
        <taxon>Bagridae</taxon>
        <taxon>Hemibagrus</taxon>
    </lineage>
</organism>
<feature type="region of interest" description="Disordered" evidence="11">
    <location>
        <begin position="317"/>
        <end position="342"/>
    </location>
</feature>
<dbReference type="Pfam" id="PF15693">
    <property type="entry name" value="Med26_C"/>
    <property type="match status" value="1"/>
</dbReference>
<evidence type="ECO:0000313" key="13">
    <source>
        <dbReference type="EMBL" id="KAK3533853.1"/>
    </source>
</evidence>
<dbReference type="InterPro" id="IPR031417">
    <property type="entry name" value="Med26_Mid"/>
</dbReference>
<feature type="region of interest" description="Disordered" evidence="11">
    <location>
        <begin position="106"/>
        <end position="128"/>
    </location>
</feature>
<evidence type="ECO:0000256" key="6">
    <source>
        <dbReference type="ARBA" id="ARBA00023163"/>
    </source>
</evidence>
<accession>A0AAE0V1F6</accession>
<dbReference type="InterPro" id="IPR017923">
    <property type="entry name" value="TFIIS_N"/>
</dbReference>
<dbReference type="FunFam" id="1.20.930.10:FF:000008">
    <property type="entry name" value="mediator of RNA polymerase II transcription subunit 26"/>
    <property type="match status" value="1"/>
</dbReference>
<feature type="compositionally biased region" description="Low complexity" evidence="11">
    <location>
        <begin position="166"/>
        <end position="177"/>
    </location>
</feature>
<dbReference type="PANTHER" id="PTHR15201">
    <property type="entry name" value="CRSP70"/>
    <property type="match status" value="1"/>
</dbReference>
<keyword evidence="14" id="KW-1185">Reference proteome</keyword>
<keyword evidence="4" id="KW-0805">Transcription regulation</keyword>
<dbReference type="Pfam" id="PF15694">
    <property type="entry name" value="Med26_M"/>
    <property type="match status" value="1"/>
</dbReference>
<protein>
    <recommendedName>
        <fullName evidence="3">Mediator of RNA polymerase II transcription subunit 26</fullName>
    </recommendedName>
    <alternativeName>
        <fullName evidence="8">Cofactor required for Sp1 transcriptional activation subunit 7</fullName>
    </alternativeName>
    <alternativeName>
        <fullName evidence="9">Mediator complex subunit 26</fullName>
    </alternativeName>
</protein>
<evidence type="ECO:0000256" key="3">
    <source>
        <dbReference type="ARBA" id="ARBA00019686"/>
    </source>
</evidence>
<dbReference type="Proteomes" id="UP001274896">
    <property type="component" value="Unassembled WGS sequence"/>
</dbReference>
<evidence type="ECO:0000256" key="7">
    <source>
        <dbReference type="ARBA" id="ARBA00023242"/>
    </source>
</evidence>
<dbReference type="InterPro" id="IPR031416">
    <property type="entry name" value="Med26_C"/>
</dbReference>
<comment type="subcellular location">
    <subcellularLocation>
        <location evidence="1 10">Nucleus</location>
    </subcellularLocation>
</comment>
<evidence type="ECO:0000256" key="10">
    <source>
        <dbReference type="PROSITE-ProRule" id="PRU00649"/>
    </source>
</evidence>
<dbReference type="PROSITE" id="PS51319">
    <property type="entry name" value="TFIIS_N"/>
    <property type="match status" value="1"/>
</dbReference>
<dbReference type="SUPFAM" id="SSF47676">
    <property type="entry name" value="Conserved domain common to transcription factors TFIIS, elongin A, CRSP70"/>
    <property type="match status" value="1"/>
</dbReference>
<dbReference type="Gene3D" id="1.20.930.10">
    <property type="entry name" value="Conserved domain common to transcription factors TFIIS, elongin A, CRSP70"/>
    <property type="match status" value="1"/>
</dbReference>
<keyword evidence="5" id="KW-0010">Activator</keyword>
<dbReference type="AlphaFoldDB" id="A0AAE0V1F6"/>
<dbReference type="GO" id="GO:0070847">
    <property type="term" value="C:core mediator complex"/>
    <property type="evidence" value="ECO:0007669"/>
    <property type="project" value="TreeGrafter"/>
</dbReference>
<proteinExistence type="inferred from homology"/>
<reference evidence="13" key="1">
    <citation type="submission" date="2023-06" db="EMBL/GenBank/DDBJ databases">
        <title>Male Hemibagrus guttatus genome.</title>
        <authorList>
            <person name="Bian C."/>
        </authorList>
    </citation>
    <scope>NUCLEOTIDE SEQUENCE</scope>
    <source>
        <strain evidence="13">Male_cb2023</strain>
        <tissue evidence="13">Muscle</tissue>
    </source>
</reference>
<evidence type="ECO:0000259" key="12">
    <source>
        <dbReference type="PROSITE" id="PS51319"/>
    </source>
</evidence>
<gene>
    <name evidence="13" type="ORF">QTP70_032976</name>
</gene>
<feature type="region of interest" description="Disordered" evidence="11">
    <location>
        <begin position="150"/>
        <end position="180"/>
    </location>
</feature>
<dbReference type="InterPro" id="IPR035441">
    <property type="entry name" value="TFIIS/LEDGF_dom_sf"/>
</dbReference>
<feature type="region of interest" description="Disordered" evidence="11">
    <location>
        <begin position="210"/>
        <end position="235"/>
    </location>
</feature>
<dbReference type="SMART" id="SM00509">
    <property type="entry name" value="TFS2N"/>
    <property type="match status" value="1"/>
</dbReference>
<evidence type="ECO:0000256" key="5">
    <source>
        <dbReference type="ARBA" id="ARBA00023159"/>
    </source>
</evidence>
<comment type="similarity">
    <text evidence="2">Belongs to the Mediator complex subunit 26 family.</text>
</comment>
<dbReference type="GO" id="GO:0005654">
    <property type="term" value="C:nucleoplasm"/>
    <property type="evidence" value="ECO:0007669"/>
    <property type="project" value="UniProtKB-ARBA"/>
</dbReference>
<feature type="region of interest" description="Disordered" evidence="11">
    <location>
        <begin position="384"/>
        <end position="414"/>
    </location>
</feature>
<feature type="compositionally biased region" description="Polar residues" evidence="11">
    <location>
        <begin position="106"/>
        <end position="123"/>
    </location>
</feature>
<dbReference type="GO" id="GO:0006357">
    <property type="term" value="P:regulation of transcription by RNA polymerase II"/>
    <property type="evidence" value="ECO:0007669"/>
    <property type="project" value="InterPro"/>
</dbReference>
<evidence type="ECO:0000313" key="14">
    <source>
        <dbReference type="Proteomes" id="UP001274896"/>
    </source>
</evidence>
<dbReference type="InterPro" id="IPR003617">
    <property type="entry name" value="TFIIS/CRSP70_N_sub"/>
</dbReference>
<dbReference type="PANTHER" id="PTHR15201:SF1">
    <property type="entry name" value="MEDIATOR OF RNA POLYMERASE II TRANSCRIPTION SUBUNIT 26"/>
    <property type="match status" value="1"/>
</dbReference>
<name>A0AAE0V1F6_9TELE</name>
<evidence type="ECO:0000256" key="11">
    <source>
        <dbReference type="SAM" id="MobiDB-lite"/>
    </source>
</evidence>
<dbReference type="GO" id="GO:0016592">
    <property type="term" value="C:mediator complex"/>
    <property type="evidence" value="ECO:0007669"/>
    <property type="project" value="InterPro"/>
</dbReference>
<evidence type="ECO:0000256" key="9">
    <source>
        <dbReference type="ARBA" id="ARBA00031968"/>
    </source>
</evidence>
<evidence type="ECO:0000256" key="2">
    <source>
        <dbReference type="ARBA" id="ARBA00009681"/>
    </source>
</evidence>
<dbReference type="GO" id="GO:0010628">
    <property type="term" value="P:positive regulation of gene expression"/>
    <property type="evidence" value="ECO:0007669"/>
    <property type="project" value="TreeGrafter"/>
</dbReference>
<sequence>MTMTTASVTETAQQIRDRLLQATDAHCNISNMVAVLDVISILEKFPITKEALEETRLGKLVNDLRKKTRDEDLAKRAKKLLRNWQKLIDPQQPDVLPKELSSTFVGSNRSETLPVSRSPQTATDNDKMPVLHSIHSSSTDKLYPVKHTGTQKAEKNLATLKGTKRSALSTASGSSGAPEDLQIHTSAVKPHFSSPELNKEPTASTILRKSVLQQQGQRDITAGEKVKHKSQSHYTNLSPRLVKQLVPSKQPTSFSVTESEPLSALPLHSSVHGMHTECHQSNLSHPEKESLLHSERTLEQTNNLQNKSKGLARLQPGLLSEVTNMEPEKDIQTSDGKRRKNQLRDYAVNVEGRSSDDACKPARVKNRKLTFDPLTLQIRPSAVNHSEEQHNPAADVNESVNVKQSSPASSPSALHKMNWKDMSQNEIVKYYLNLQNSLLKTSGSQVPGAHFFMNEYLKCEEDNMREASKTYVQVQNVTETDLPGINRDVTTEDVHKINNKHWPGVNGCYDSQGQWYGWTECISLDTYGDGSKLNILPYVCID</sequence>
<dbReference type="CDD" id="cd00183">
    <property type="entry name" value="TFIIS_I"/>
    <property type="match status" value="1"/>
</dbReference>
<feature type="domain" description="TFIIS N-terminal" evidence="12">
    <location>
        <begin position="14"/>
        <end position="91"/>
    </location>
</feature>
<keyword evidence="6" id="KW-0804">Transcription</keyword>
<evidence type="ECO:0000256" key="8">
    <source>
        <dbReference type="ARBA" id="ARBA00030125"/>
    </source>
</evidence>
<dbReference type="EMBL" id="JAUCMX010000010">
    <property type="protein sequence ID" value="KAK3533853.1"/>
    <property type="molecule type" value="Genomic_DNA"/>
</dbReference>
<dbReference type="InterPro" id="IPR042376">
    <property type="entry name" value="MED26"/>
</dbReference>
<keyword evidence="7 10" id="KW-0539">Nucleus</keyword>
<feature type="compositionally biased region" description="Polar residues" evidence="11">
    <location>
        <begin position="398"/>
        <end position="412"/>
    </location>
</feature>
<feature type="compositionally biased region" description="Basic and acidic residues" evidence="11">
    <location>
        <begin position="326"/>
        <end position="336"/>
    </location>
</feature>
<comment type="caution">
    <text evidence="13">The sequence shown here is derived from an EMBL/GenBank/DDBJ whole genome shotgun (WGS) entry which is preliminary data.</text>
</comment>
<evidence type="ECO:0000256" key="1">
    <source>
        <dbReference type="ARBA" id="ARBA00004123"/>
    </source>
</evidence>